<comment type="caution">
    <text evidence="1">The sequence shown here is derived from an EMBL/GenBank/DDBJ whole genome shotgun (WGS) entry which is preliminary data.</text>
</comment>
<gene>
    <name evidence="1" type="ORF">GCM10008938_47520</name>
</gene>
<sequence>MTWQKAIQAVAETLEKHRATLAPPVITSIEAAIQASRTQLDQGDSSGLLAASERCRNHLWIWTYPDPEHNQIHRRLVQAAFLLSKPLYRHYTEQTRHDFVMLALQKRHP</sequence>
<organism evidence="1 2">
    <name type="scientific">Deinococcus roseus</name>
    <dbReference type="NCBI Taxonomy" id="392414"/>
    <lineage>
        <taxon>Bacteria</taxon>
        <taxon>Thermotogati</taxon>
        <taxon>Deinococcota</taxon>
        <taxon>Deinococci</taxon>
        <taxon>Deinococcales</taxon>
        <taxon>Deinococcaceae</taxon>
        <taxon>Deinococcus</taxon>
    </lineage>
</organism>
<keyword evidence="2" id="KW-1185">Reference proteome</keyword>
<evidence type="ECO:0000313" key="2">
    <source>
        <dbReference type="Proteomes" id="UP000632222"/>
    </source>
</evidence>
<evidence type="ECO:0000313" key="1">
    <source>
        <dbReference type="EMBL" id="GGJ55841.1"/>
    </source>
</evidence>
<reference evidence="2" key="1">
    <citation type="journal article" date="2019" name="Int. J. Syst. Evol. Microbiol.">
        <title>The Global Catalogue of Microorganisms (GCM) 10K type strain sequencing project: providing services to taxonomists for standard genome sequencing and annotation.</title>
        <authorList>
            <consortium name="The Broad Institute Genomics Platform"/>
            <consortium name="The Broad Institute Genome Sequencing Center for Infectious Disease"/>
            <person name="Wu L."/>
            <person name="Ma J."/>
        </authorList>
    </citation>
    <scope>NUCLEOTIDE SEQUENCE [LARGE SCALE GENOMIC DNA]</scope>
    <source>
        <strain evidence="2">JCM 14370</strain>
    </source>
</reference>
<proteinExistence type="predicted"/>
<dbReference type="EMBL" id="BMOD01000033">
    <property type="protein sequence ID" value="GGJ55841.1"/>
    <property type="molecule type" value="Genomic_DNA"/>
</dbReference>
<name>A0ABQ2DF34_9DEIO</name>
<dbReference type="Proteomes" id="UP000632222">
    <property type="component" value="Unassembled WGS sequence"/>
</dbReference>
<protein>
    <submittedName>
        <fullName evidence="1">Uncharacterized protein</fullName>
    </submittedName>
</protein>
<dbReference type="RefSeq" id="WP_189008085.1">
    <property type="nucleotide sequence ID" value="NZ_BMOD01000033.1"/>
</dbReference>
<accession>A0ABQ2DF34</accession>